<evidence type="ECO:0000256" key="1">
    <source>
        <dbReference type="SAM" id="MobiDB-lite"/>
    </source>
</evidence>
<accession>A0A6J2TSN4</accession>
<dbReference type="GeneID" id="115627132"/>
<feature type="compositionally biased region" description="Low complexity" evidence="1">
    <location>
        <begin position="106"/>
        <end position="123"/>
    </location>
</feature>
<dbReference type="Proteomes" id="UP000504634">
    <property type="component" value="Unplaced"/>
</dbReference>
<name>A0A6J2TSN4_DROLE</name>
<protein>
    <submittedName>
        <fullName evidence="3">Uncharacterized protein LOC115627132</fullName>
    </submittedName>
</protein>
<dbReference type="AlphaFoldDB" id="A0A6J2TSN4"/>
<feature type="region of interest" description="Disordered" evidence="1">
    <location>
        <begin position="102"/>
        <end position="128"/>
    </location>
</feature>
<proteinExistence type="predicted"/>
<dbReference type="OrthoDB" id="8192965at2759"/>
<sequence>MAEDSYEYERMRAELLGIEPPDKAEFERARSARLEAEQAELDAAEAAILEKQDESLRWSGGKVDELSSILSSTQQKLNRFKQTACGSLSNIFSRGSVDIQEGSELTASTSQAAASAVQPAAEPETNHEELLPGEIQPAIPTEKIRAAKAEAHRKVTSQLDKLDAIINKTDNAHIAMTEQVNQMKRMAK</sequence>
<reference evidence="3" key="1">
    <citation type="submission" date="2025-08" db="UniProtKB">
        <authorList>
            <consortium name="RefSeq"/>
        </authorList>
    </citation>
    <scope>IDENTIFICATION</scope>
    <source>
        <strain evidence="3">11010-0011.00</strain>
        <tissue evidence="3">Whole body</tissue>
    </source>
</reference>
<dbReference type="RefSeq" id="XP_030378565.1">
    <property type="nucleotide sequence ID" value="XM_030522705.1"/>
</dbReference>
<evidence type="ECO:0000313" key="3">
    <source>
        <dbReference type="RefSeq" id="XP_030378565.1"/>
    </source>
</evidence>
<keyword evidence="2" id="KW-1185">Reference proteome</keyword>
<organism evidence="2 3">
    <name type="scientific">Drosophila lebanonensis</name>
    <name type="common">Fruit fly</name>
    <name type="synonym">Scaptodrosophila lebanonensis</name>
    <dbReference type="NCBI Taxonomy" id="7225"/>
    <lineage>
        <taxon>Eukaryota</taxon>
        <taxon>Metazoa</taxon>
        <taxon>Ecdysozoa</taxon>
        <taxon>Arthropoda</taxon>
        <taxon>Hexapoda</taxon>
        <taxon>Insecta</taxon>
        <taxon>Pterygota</taxon>
        <taxon>Neoptera</taxon>
        <taxon>Endopterygota</taxon>
        <taxon>Diptera</taxon>
        <taxon>Brachycera</taxon>
        <taxon>Muscomorpha</taxon>
        <taxon>Ephydroidea</taxon>
        <taxon>Drosophilidae</taxon>
        <taxon>Scaptodrosophila</taxon>
    </lineage>
</organism>
<gene>
    <name evidence="3" type="primary">LOC115627132</name>
</gene>
<evidence type="ECO:0000313" key="2">
    <source>
        <dbReference type="Proteomes" id="UP000504634"/>
    </source>
</evidence>